<dbReference type="Proteomes" id="UP000011519">
    <property type="component" value="Unassembled WGS sequence"/>
</dbReference>
<reference evidence="5 6" key="1">
    <citation type="journal article" date="2014" name="PLoS Genet.">
        <title>Phylogenetically driven sequencing of extremely halophilic archaea reveals strategies for static and dynamic osmo-response.</title>
        <authorList>
            <person name="Becker E.A."/>
            <person name="Seitzer P.M."/>
            <person name="Tritt A."/>
            <person name="Larsen D."/>
            <person name="Krusor M."/>
            <person name="Yao A.I."/>
            <person name="Wu D."/>
            <person name="Madern D."/>
            <person name="Eisen J.A."/>
            <person name="Darling A.E."/>
            <person name="Facciotti M.T."/>
        </authorList>
    </citation>
    <scope>NUCLEOTIDE SEQUENCE [LARGE SCALE GENOMIC DNA]</scope>
    <source>
        <strain evidence="5 6">JCM 10989</strain>
    </source>
</reference>
<organism evidence="5 6">
    <name type="scientific">Natrialba hulunbeirensis JCM 10989</name>
    <dbReference type="NCBI Taxonomy" id="1227493"/>
    <lineage>
        <taxon>Archaea</taxon>
        <taxon>Methanobacteriati</taxon>
        <taxon>Methanobacteriota</taxon>
        <taxon>Stenosarchaea group</taxon>
        <taxon>Halobacteria</taxon>
        <taxon>Halobacteriales</taxon>
        <taxon>Natrialbaceae</taxon>
        <taxon>Natrialba</taxon>
    </lineage>
</organism>
<keyword evidence="3" id="KW-0732">Signal</keyword>
<evidence type="ECO:0000313" key="5">
    <source>
        <dbReference type="EMBL" id="ELY93469.1"/>
    </source>
</evidence>
<protein>
    <submittedName>
        <fullName evidence="5">Fe3+-hydroxamate ABC transporter substrate-binding protein</fullName>
    </submittedName>
</protein>
<evidence type="ECO:0000313" key="6">
    <source>
        <dbReference type="Proteomes" id="UP000011519"/>
    </source>
</evidence>
<dbReference type="InterPro" id="IPR002491">
    <property type="entry name" value="ABC_transptr_periplasmic_BD"/>
</dbReference>
<dbReference type="EMBL" id="AOIM01000014">
    <property type="protein sequence ID" value="ELY93469.1"/>
    <property type="molecule type" value="Genomic_DNA"/>
</dbReference>
<gene>
    <name evidence="5" type="ORF">C483_05878</name>
</gene>
<dbReference type="RefSeq" id="WP_006652416.1">
    <property type="nucleotide sequence ID" value="NZ_AOIM01000014.1"/>
</dbReference>
<evidence type="ECO:0000259" key="4">
    <source>
        <dbReference type="Pfam" id="PF01497"/>
    </source>
</evidence>
<evidence type="ECO:0000256" key="1">
    <source>
        <dbReference type="ARBA" id="ARBA00004196"/>
    </source>
</evidence>
<comment type="subcellular location">
    <subcellularLocation>
        <location evidence="1">Cell envelope</location>
    </subcellularLocation>
</comment>
<dbReference type="Gene3D" id="3.40.50.1980">
    <property type="entry name" value="Nitrogenase molybdenum iron protein domain"/>
    <property type="match status" value="2"/>
</dbReference>
<name>M0A4I9_9EURY</name>
<keyword evidence="2" id="KW-0813">Transport</keyword>
<feature type="domain" description="Fe/B12 periplasmic-binding" evidence="4">
    <location>
        <begin position="80"/>
        <end position="339"/>
    </location>
</feature>
<keyword evidence="6" id="KW-1185">Reference proteome</keyword>
<dbReference type="STRING" id="1227493.C483_05878"/>
<evidence type="ECO:0000256" key="2">
    <source>
        <dbReference type="ARBA" id="ARBA00022448"/>
    </source>
</evidence>
<comment type="caution">
    <text evidence="5">The sequence shown here is derived from an EMBL/GenBank/DDBJ whole genome shotgun (WGS) entry which is preliminary data.</text>
</comment>
<dbReference type="InterPro" id="IPR051313">
    <property type="entry name" value="Bact_iron-sidero_bind"/>
</dbReference>
<sequence>MAIVESNIAGNKGVTRREYVTYGSAIAGTGLLAGCTEADSENGGTNGTDGTGTTGGTYSVTMEPVGTVEFESVPERWLPYTADYADMGVALGQADGLLGVELVERFGTHYYEELPGVSVDEDSLIDLWQSGTDTELFYELDADVHLVDPPFMTNQVQWTEADIETIEHGVAPFIGNTIFSRSYGWHDYEYYSLYEAFEKIAEVFQERERFEAFDQLHDEVLADVHSRLPDENPEIAILAPESVAPEEFYGYTLDGGTQSKQWDDLGARDALERSGVGGFHETGGTIDYEALLEVDPDAIVIWQEAGVTAESFEADVLEPMQDHSVAQNLTAVENDRVIFGGLFYQGPIINLFQLEMAAQGLFPDEFGGEDLFDRQRVADIVAGEF</sequence>
<accession>M0A4I9</accession>
<proteinExistence type="predicted"/>
<dbReference type="SUPFAM" id="SSF53807">
    <property type="entry name" value="Helical backbone' metal receptor"/>
    <property type="match status" value="1"/>
</dbReference>
<evidence type="ECO:0000256" key="3">
    <source>
        <dbReference type="ARBA" id="ARBA00022729"/>
    </source>
</evidence>
<dbReference type="OrthoDB" id="304381at2157"/>
<dbReference type="PATRIC" id="fig|1227493.4.peg.1148"/>
<dbReference type="Pfam" id="PF01497">
    <property type="entry name" value="Peripla_BP_2"/>
    <property type="match status" value="1"/>
</dbReference>
<dbReference type="AlphaFoldDB" id="M0A4I9"/>
<dbReference type="PANTHER" id="PTHR30532">
    <property type="entry name" value="IRON III DICITRATE-BINDING PERIPLASMIC PROTEIN"/>
    <property type="match status" value="1"/>
</dbReference>
<dbReference type="PANTHER" id="PTHR30532:SF1">
    <property type="entry name" value="IRON(3+)-HYDROXAMATE-BINDING PROTEIN FHUD"/>
    <property type="match status" value="1"/>
</dbReference>